<dbReference type="PANTHER" id="PTHR43649:SF17">
    <property type="entry name" value="ABC TRANSPORTER SOLUTE BINDING PROTEIN-SUGAR TRANSPORT"/>
    <property type="match status" value="1"/>
</dbReference>
<dbReference type="InterPro" id="IPR050490">
    <property type="entry name" value="Bact_solute-bd_prot1"/>
</dbReference>
<protein>
    <submittedName>
        <fullName evidence="1">Family 1 extracellular solute-binding protein</fullName>
    </submittedName>
</protein>
<dbReference type="KEGG" id="palo:E6C60_2915"/>
<dbReference type="Pfam" id="PF01547">
    <property type="entry name" value="SBP_bac_1"/>
    <property type="match status" value="1"/>
</dbReference>
<reference evidence="1 2" key="1">
    <citation type="submission" date="2019-05" db="EMBL/GenBank/DDBJ databases">
        <authorList>
            <person name="Chen C."/>
        </authorList>
    </citation>
    <scope>NUCLEOTIDE SEQUENCE [LARGE SCALE GENOMIC DNA]</scope>
    <source>
        <strain evidence="1 2">HB172198</strain>
    </source>
</reference>
<dbReference type="EMBL" id="CP040396">
    <property type="protein sequence ID" value="QCT03626.1"/>
    <property type="molecule type" value="Genomic_DNA"/>
</dbReference>
<name>A0A4P8XLJ4_9BACL</name>
<organism evidence="1 2">
    <name type="scientific">Paenibacillus algicola</name>
    <dbReference type="NCBI Taxonomy" id="2565926"/>
    <lineage>
        <taxon>Bacteria</taxon>
        <taxon>Bacillati</taxon>
        <taxon>Bacillota</taxon>
        <taxon>Bacilli</taxon>
        <taxon>Bacillales</taxon>
        <taxon>Paenibacillaceae</taxon>
        <taxon>Paenibacillus</taxon>
    </lineage>
</organism>
<evidence type="ECO:0000313" key="2">
    <source>
        <dbReference type="Proteomes" id="UP000300879"/>
    </source>
</evidence>
<keyword evidence="2" id="KW-1185">Reference proteome</keyword>
<dbReference type="Gene3D" id="3.40.190.10">
    <property type="entry name" value="Periplasmic binding protein-like II"/>
    <property type="match status" value="2"/>
</dbReference>
<sequence length="556" mass="63170">MNAVILIFYGDKNMLAKGRFVMRKPKTFMMAVTLVVSVFLSGCSESKPKDESGSKDASADGISFQFARMGYNDVRPASKDLWMWKKYEEMTGVHIDWEEIPGASLGERKNIIMASNDLPDAFYQIGFSHGEISKYGKQGLFLPLDELIEEHAPNLSNLFKTDPSIKQALTMPDGRIYSLPYVDESIPYSSLRLYINEKWLDQLGLSVPKTTEELYTTLKAFKEQDANGNGDPNDEHGWYMPAGSVGWTLERQLYGSFGMGNGGLKASENWIYKDSDGQLKLIFNDEKFRDVWKYLNRLYAEELLHPETFTGVEYAQWVADGAKDLVGGFSWVVPDYIGDKVRDHYSGINALEGPGGDKVMNWLDHPVRGMSSFIITNVNKHPEETIKWVDYFYGEEGSTFGTLGLEGETYTMVDGKPQYIDEIRNYEGGMQLGAFQYVDNVYGGFYPYLEPPVELRTAVKGTTVDQEINADLAELEKFKPEEIWPNFAPTDAETSEIDPIMTDINSYIEEMRVKFITGTLSLDADWDNYVKTLDQMGAQRYLEIKRAQYERYQATN</sequence>
<dbReference type="PANTHER" id="PTHR43649">
    <property type="entry name" value="ARABINOSE-BINDING PROTEIN-RELATED"/>
    <property type="match status" value="1"/>
</dbReference>
<gene>
    <name evidence="1" type="ORF">E6C60_2915</name>
</gene>
<dbReference type="AlphaFoldDB" id="A0A4P8XLJ4"/>
<dbReference type="InterPro" id="IPR006059">
    <property type="entry name" value="SBP"/>
</dbReference>
<dbReference type="SUPFAM" id="SSF53850">
    <property type="entry name" value="Periplasmic binding protein-like II"/>
    <property type="match status" value="1"/>
</dbReference>
<dbReference type="Proteomes" id="UP000300879">
    <property type="component" value="Chromosome"/>
</dbReference>
<proteinExistence type="predicted"/>
<accession>A0A4P8XLJ4</accession>
<evidence type="ECO:0000313" key="1">
    <source>
        <dbReference type="EMBL" id="QCT03626.1"/>
    </source>
</evidence>